<evidence type="ECO:0000313" key="2">
    <source>
        <dbReference type="Proteomes" id="UP000727907"/>
    </source>
</evidence>
<organism evidence="1 2">
    <name type="scientific">Reyranella humidisoli</name>
    <dbReference type="NCBI Taxonomy" id="2849149"/>
    <lineage>
        <taxon>Bacteria</taxon>
        <taxon>Pseudomonadati</taxon>
        <taxon>Pseudomonadota</taxon>
        <taxon>Alphaproteobacteria</taxon>
        <taxon>Hyphomicrobiales</taxon>
        <taxon>Reyranellaceae</taxon>
        <taxon>Reyranella</taxon>
    </lineage>
</organism>
<dbReference type="InterPro" id="IPR047324">
    <property type="entry name" value="LbH_gamma_CA-like"/>
</dbReference>
<dbReference type="Pfam" id="PF00132">
    <property type="entry name" value="Hexapep"/>
    <property type="match status" value="1"/>
</dbReference>
<dbReference type="RefSeq" id="WP_216961981.1">
    <property type="nucleotide sequence ID" value="NZ_JAHOPB010000001.1"/>
</dbReference>
<name>A0ABS6IPN7_9HYPH</name>
<keyword evidence="2" id="KW-1185">Reference proteome</keyword>
<evidence type="ECO:0000313" key="1">
    <source>
        <dbReference type="EMBL" id="MBU8875163.1"/>
    </source>
</evidence>
<proteinExistence type="predicted"/>
<sequence length="174" mass="18512">MAIYQLNDRVPVIPASCYIAEEATIIGSVILGERVSIWPGAVLRGDNEPIVIGDDSNIQELSVLHTDPGAPLTIGRNVTVGHQVMLHGCTIGDGSLIGIQSVVLNRSVIGKDCLVGAGSVVTEGKSFPDRSMILGAPAKVVRELSEENASRLSMSAESYVKRSQDYKTNLKRIG</sequence>
<comment type="caution">
    <text evidence="1">The sequence shown here is derived from an EMBL/GenBank/DDBJ whole genome shotgun (WGS) entry which is preliminary data.</text>
</comment>
<accession>A0ABS6IPN7</accession>
<dbReference type="EMBL" id="JAHOPB010000001">
    <property type="protein sequence ID" value="MBU8875163.1"/>
    <property type="molecule type" value="Genomic_DNA"/>
</dbReference>
<protein>
    <submittedName>
        <fullName evidence="1">Gamma carbonic anhydrase family protein</fullName>
    </submittedName>
</protein>
<dbReference type="InterPro" id="IPR050484">
    <property type="entry name" value="Transf_Hexapept/Carb_Anhydrase"/>
</dbReference>
<reference evidence="1 2" key="1">
    <citation type="submission" date="2021-06" db="EMBL/GenBank/DDBJ databases">
        <authorList>
            <person name="Lee D.H."/>
        </authorList>
    </citation>
    <scope>NUCLEOTIDE SEQUENCE [LARGE SCALE GENOMIC DNA]</scope>
    <source>
        <strain evidence="1 2">MMS21-HV4-11</strain>
    </source>
</reference>
<dbReference type="InterPro" id="IPR001451">
    <property type="entry name" value="Hexapep"/>
</dbReference>
<dbReference type="PANTHER" id="PTHR13061">
    <property type="entry name" value="DYNACTIN SUBUNIT P25"/>
    <property type="match status" value="1"/>
</dbReference>
<dbReference type="Proteomes" id="UP000727907">
    <property type="component" value="Unassembled WGS sequence"/>
</dbReference>
<gene>
    <name evidence="1" type="ORF">KQ910_15420</name>
</gene>
<dbReference type="PANTHER" id="PTHR13061:SF29">
    <property type="entry name" value="GAMMA CARBONIC ANHYDRASE-LIKE 1, MITOCHONDRIAL-RELATED"/>
    <property type="match status" value="1"/>
</dbReference>
<dbReference type="CDD" id="cd04645">
    <property type="entry name" value="LbH_gamma_CA_like"/>
    <property type="match status" value="1"/>
</dbReference>